<dbReference type="STRING" id="1004.SAMN05661012_02011"/>
<evidence type="ECO:0000313" key="8">
    <source>
        <dbReference type="Proteomes" id="UP000183788"/>
    </source>
</evidence>
<dbReference type="Pfam" id="PF13354">
    <property type="entry name" value="Beta-lactamase2"/>
    <property type="match status" value="1"/>
</dbReference>
<feature type="domain" description="Beta-lactamase class A catalytic" evidence="5">
    <location>
        <begin position="42"/>
        <end position="267"/>
    </location>
</feature>
<dbReference type="InterPro" id="IPR012338">
    <property type="entry name" value="Beta-lactam/transpept-like"/>
</dbReference>
<evidence type="ECO:0000256" key="2">
    <source>
        <dbReference type="ARBA" id="ARBA00009009"/>
    </source>
</evidence>
<evidence type="ECO:0000256" key="4">
    <source>
        <dbReference type="SAM" id="SignalP"/>
    </source>
</evidence>
<dbReference type="PRINTS" id="PR00118">
    <property type="entry name" value="BLACTAMASEA"/>
</dbReference>
<keyword evidence="4" id="KW-0732">Signal</keyword>
<evidence type="ECO:0000313" key="6">
    <source>
        <dbReference type="EMBL" id="SFW47401.1"/>
    </source>
</evidence>
<dbReference type="GO" id="GO:0030655">
    <property type="term" value="P:beta-lactam antibiotic catabolic process"/>
    <property type="evidence" value="ECO:0007669"/>
    <property type="project" value="InterPro"/>
</dbReference>
<proteinExistence type="inferred from homology"/>
<feature type="signal peptide" evidence="4">
    <location>
        <begin position="1"/>
        <end position="20"/>
    </location>
</feature>
<dbReference type="EC" id="3.5.2.6" evidence="3"/>
<dbReference type="PANTHER" id="PTHR35333">
    <property type="entry name" value="BETA-LACTAMASE"/>
    <property type="match status" value="1"/>
</dbReference>
<reference evidence="6 8" key="1">
    <citation type="submission" date="2016-11" db="EMBL/GenBank/DDBJ databases">
        <authorList>
            <person name="Jaros S."/>
            <person name="Januszkiewicz K."/>
            <person name="Wedrychowicz H."/>
        </authorList>
    </citation>
    <scope>NUCLEOTIDE SEQUENCE [LARGE SCALE GENOMIC DNA]</scope>
    <source>
        <strain evidence="6 8">DSM 784</strain>
    </source>
</reference>
<dbReference type="RefSeq" id="WP_072359487.1">
    <property type="nucleotide sequence ID" value="NZ_CP139972.1"/>
</dbReference>
<evidence type="ECO:0000313" key="7">
    <source>
        <dbReference type="EMBL" id="WQG88432.1"/>
    </source>
</evidence>
<dbReference type="NCBIfam" id="NF033103">
    <property type="entry name" value="bla_class_A"/>
    <property type="match status" value="1"/>
</dbReference>
<organism evidence="6 8">
    <name type="scientific">Chitinophaga sancti</name>
    <dbReference type="NCBI Taxonomy" id="1004"/>
    <lineage>
        <taxon>Bacteria</taxon>
        <taxon>Pseudomonadati</taxon>
        <taxon>Bacteroidota</taxon>
        <taxon>Chitinophagia</taxon>
        <taxon>Chitinophagales</taxon>
        <taxon>Chitinophagaceae</taxon>
        <taxon>Chitinophaga</taxon>
    </lineage>
</organism>
<feature type="chain" id="PRO_5009666644" description="beta-lactamase" evidence="4">
    <location>
        <begin position="21"/>
        <end position="293"/>
    </location>
</feature>
<dbReference type="PANTHER" id="PTHR35333:SF3">
    <property type="entry name" value="BETA-LACTAMASE-TYPE TRANSPEPTIDASE FOLD CONTAINING PROTEIN"/>
    <property type="match status" value="1"/>
</dbReference>
<dbReference type="GO" id="GO:0008800">
    <property type="term" value="F:beta-lactamase activity"/>
    <property type="evidence" value="ECO:0007669"/>
    <property type="project" value="UniProtKB-EC"/>
</dbReference>
<dbReference type="AlphaFoldDB" id="A0A1K1PIW1"/>
<comment type="catalytic activity">
    <reaction evidence="1">
        <text>a beta-lactam + H2O = a substituted beta-amino acid</text>
        <dbReference type="Rhea" id="RHEA:20401"/>
        <dbReference type="ChEBI" id="CHEBI:15377"/>
        <dbReference type="ChEBI" id="CHEBI:35627"/>
        <dbReference type="ChEBI" id="CHEBI:140347"/>
        <dbReference type="EC" id="3.5.2.6"/>
    </reaction>
</comment>
<sequence>MPLKTPIVLLLACLSASVHAQTTALRKTIDSIATHSKSRIGVAALLLETGDTLTYKGNDHYPMQSVYKFPISFAILHQVDLGEYKLDQKITITNDDILPLGHSPIREAHPHGGADMTIREISRLNIQESDGTACDVLLRLLGGTKKTDDYIKSLGVKGINIATTEKEQQTNDTIQYRNWATPIAITQLYKVYFQSNILSKSSYDVLWKDMTESHPGPKRIKGQLPAGTIVAHKTGTSGTHNGFTAATNDTGIIILPNGKHLILTVFVSDSKGSEAEREGWIAQISKAVYDHFK</sequence>
<evidence type="ECO:0000313" key="9">
    <source>
        <dbReference type="Proteomes" id="UP001326715"/>
    </source>
</evidence>
<evidence type="ECO:0000256" key="3">
    <source>
        <dbReference type="ARBA" id="ARBA00012865"/>
    </source>
</evidence>
<evidence type="ECO:0000259" key="5">
    <source>
        <dbReference type="Pfam" id="PF13354"/>
    </source>
</evidence>
<dbReference type="SUPFAM" id="SSF56601">
    <property type="entry name" value="beta-lactamase/transpeptidase-like"/>
    <property type="match status" value="1"/>
</dbReference>
<dbReference type="Gene3D" id="3.40.710.10">
    <property type="entry name" value="DD-peptidase/beta-lactamase superfamily"/>
    <property type="match status" value="1"/>
</dbReference>
<gene>
    <name evidence="7" type="primary">bla</name>
    <name evidence="6" type="ORF">SAMN05661012_02011</name>
    <name evidence="7" type="ORF">SR876_26270</name>
</gene>
<dbReference type="OrthoDB" id="9772863at2"/>
<dbReference type="InterPro" id="IPR045155">
    <property type="entry name" value="Beta-lactam_cat"/>
</dbReference>
<dbReference type="GO" id="GO:0046677">
    <property type="term" value="P:response to antibiotic"/>
    <property type="evidence" value="ECO:0007669"/>
    <property type="project" value="InterPro"/>
</dbReference>
<name>A0A1K1PIW1_9BACT</name>
<dbReference type="Proteomes" id="UP001326715">
    <property type="component" value="Chromosome"/>
</dbReference>
<evidence type="ECO:0000256" key="1">
    <source>
        <dbReference type="ARBA" id="ARBA00001526"/>
    </source>
</evidence>
<dbReference type="InterPro" id="IPR000871">
    <property type="entry name" value="Beta-lactam_class-A"/>
</dbReference>
<keyword evidence="9" id="KW-1185">Reference proteome</keyword>
<reference evidence="7 9" key="2">
    <citation type="submission" date="2023-11" db="EMBL/GenBank/DDBJ databases">
        <title>MicrobeMod: A computational toolkit for identifying prokaryotic methylation and restriction-modification with nanopore sequencing.</title>
        <authorList>
            <person name="Crits-Christoph A."/>
            <person name="Kang S.C."/>
            <person name="Lee H."/>
            <person name="Ostrov N."/>
        </authorList>
    </citation>
    <scope>NUCLEOTIDE SEQUENCE [LARGE SCALE GENOMIC DNA]</scope>
    <source>
        <strain evidence="7 9">ATCC 23090</strain>
    </source>
</reference>
<dbReference type="EMBL" id="FPIZ01000005">
    <property type="protein sequence ID" value="SFW47401.1"/>
    <property type="molecule type" value="Genomic_DNA"/>
</dbReference>
<protein>
    <recommendedName>
        <fullName evidence="3">beta-lactamase</fullName>
        <ecNumber evidence="3">3.5.2.6</ecNumber>
    </recommendedName>
</protein>
<comment type="similarity">
    <text evidence="2">Belongs to the class-A beta-lactamase family.</text>
</comment>
<keyword evidence="7" id="KW-0378">Hydrolase</keyword>
<accession>A0A1K1PIW1</accession>
<dbReference type="EMBL" id="CP140154">
    <property type="protein sequence ID" value="WQG88432.1"/>
    <property type="molecule type" value="Genomic_DNA"/>
</dbReference>
<dbReference type="Proteomes" id="UP000183788">
    <property type="component" value="Unassembled WGS sequence"/>
</dbReference>